<dbReference type="Proteomes" id="UP000250321">
    <property type="component" value="Unassembled WGS sequence"/>
</dbReference>
<evidence type="ECO:0000313" key="1">
    <source>
        <dbReference type="EMBL" id="PQP97011.1"/>
    </source>
</evidence>
<keyword evidence="1" id="KW-0808">Transferase</keyword>
<dbReference type="AlphaFoldDB" id="A0A314XS23"/>
<keyword evidence="2" id="KW-1185">Reference proteome</keyword>
<comment type="caution">
    <text evidence="1">The sequence shown here is derived from an EMBL/GenBank/DDBJ whole genome shotgun (WGS) entry which is preliminary data.</text>
</comment>
<dbReference type="EMBL" id="PJQY01002024">
    <property type="protein sequence ID" value="PQP97011.1"/>
    <property type="molecule type" value="Genomic_DNA"/>
</dbReference>
<keyword evidence="1" id="KW-0418">Kinase</keyword>
<name>A0A314XS23_PRUYE</name>
<reference evidence="1 2" key="1">
    <citation type="submission" date="2018-02" db="EMBL/GenBank/DDBJ databases">
        <title>Draft genome of wild Prunus yedoensis var. nudiflora.</title>
        <authorList>
            <person name="Baek S."/>
            <person name="Kim J.-H."/>
            <person name="Choi K."/>
            <person name="Kim G.-B."/>
            <person name="Cho A."/>
            <person name="Jang H."/>
            <person name="Shin C.-H."/>
            <person name="Yu H.-J."/>
            <person name="Mun J.-H."/>
        </authorList>
    </citation>
    <scope>NUCLEOTIDE SEQUENCE [LARGE SCALE GENOMIC DNA]</scope>
    <source>
        <strain evidence="2">cv. Jeju island</strain>
        <tissue evidence="1">Leaf</tissue>
    </source>
</reference>
<protein>
    <submittedName>
        <fullName evidence="1">Receptor-like protein kinase FERONIA</fullName>
    </submittedName>
</protein>
<accession>A0A314XS23</accession>
<evidence type="ECO:0000313" key="2">
    <source>
        <dbReference type="Proteomes" id="UP000250321"/>
    </source>
</evidence>
<dbReference type="GO" id="GO:0016301">
    <property type="term" value="F:kinase activity"/>
    <property type="evidence" value="ECO:0007669"/>
    <property type="project" value="UniProtKB-KW"/>
</dbReference>
<proteinExistence type="predicted"/>
<keyword evidence="1" id="KW-0675">Receptor</keyword>
<sequence length="74" mass="8181">MNDIVRGLEFVLELQICAEKDLDNNFVERKGEDEVAFLKGKEGFSGSEQSYATTESIKGTSGTIFSEINDSEGR</sequence>
<organism evidence="1 2">
    <name type="scientific">Prunus yedoensis var. nudiflora</name>
    <dbReference type="NCBI Taxonomy" id="2094558"/>
    <lineage>
        <taxon>Eukaryota</taxon>
        <taxon>Viridiplantae</taxon>
        <taxon>Streptophyta</taxon>
        <taxon>Embryophyta</taxon>
        <taxon>Tracheophyta</taxon>
        <taxon>Spermatophyta</taxon>
        <taxon>Magnoliopsida</taxon>
        <taxon>eudicotyledons</taxon>
        <taxon>Gunneridae</taxon>
        <taxon>Pentapetalae</taxon>
        <taxon>rosids</taxon>
        <taxon>fabids</taxon>
        <taxon>Rosales</taxon>
        <taxon>Rosaceae</taxon>
        <taxon>Amygdaloideae</taxon>
        <taxon>Amygdaleae</taxon>
        <taxon>Prunus</taxon>
    </lineage>
</organism>
<gene>
    <name evidence="1" type="ORF">Pyn_39292</name>
</gene>